<keyword evidence="6 11" id="KW-0472">Membrane</keyword>
<comment type="similarity">
    <text evidence="9">Belongs to the G-protein coupled receptor 1 family.</text>
</comment>
<dbReference type="PROSITE" id="PS00237">
    <property type="entry name" value="G_PROTEIN_RECEP_F1_1"/>
    <property type="match status" value="1"/>
</dbReference>
<evidence type="ECO:0000256" key="4">
    <source>
        <dbReference type="ARBA" id="ARBA00022989"/>
    </source>
</evidence>
<feature type="domain" description="G-protein coupled receptors family 1 profile" evidence="12">
    <location>
        <begin position="41"/>
        <end position="310"/>
    </location>
</feature>
<dbReference type="SUPFAM" id="SSF81321">
    <property type="entry name" value="Family A G protein-coupled receptor-like"/>
    <property type="match status" value="1"/>
</dbReference>
<dbReference type="Gene3D" id="1.20.1070.10">
    <property type="entry name" value="Rhodopsin 7-helix transmembrane proteins"/>
    <property type="match status" value="1"/>
</dbReference>
<evidence type="ECO:0000313" key="13">
    <source>
        <dbReference type="Proteomes" id="UP000694888"/>
    </source>
</evidence>
<keyword evidence="4 11" id="KW-1133">Transmembrane helix</keyword>
<keyword evidence="7 9" id="KW-0675">Receptor</keyword>
<proteinExistence type="inferred from homology"/>
<dbReference type="RefSeq" id="XP_012936315.1">
    <property type="nucleotide sequence ID" value="XM_013080861.1"/>
</dbReference>
<gene>
    <name evidence="14" type="primary">LOC101849365</name>
</gene>
<dbReference type="SMART" id="SM01381">
    <property type="entry name" value="7TM_GPCR_Srsx"/>
    <property type="match status" value="1"/>
</dbReference>
<organism evidence="13 14">
    <name type="scientific">Aplysia californica</name>
    <name type="common">California sea hare</name>
    <dbReference type="NCBI Taxonomy" id="6500"/>
    <lineage>
        <taxon>Eukaryota</taxon>
        <taxon>Metazoa</taxon>
        <taxon>Spiralia</taxon>
        <taxon>Lophotrochozoa</taxon>
        <taxon>Mollusca</taxon>
        <taxon>Gastropoda</taxon>
        <taxon>Heterobranchia</taxon>
        <taxon>Euthyneura</taxon>
        <taxon>Tectipleura</taxon>
        <taxon>Aplysiida</taxon>
        <taxon>Aplysioidea</taxon>
        <taxon>Aplysiidae</taxon>
        <taxon>Aplysia</taxon>
    </lineage>
</organism>
<feature type="transmembrane region" description="Helical" evidence="11">
    <location>
        <begin position="96"/>
        <end position="123"/>
    </location>
</feature>
<evidence type="ECO:0000256" key="7">
    <source>
        <dbReference type="ARBA" id="ARBA00023170"/>
    </source>
</evidence>
<evidence type="ECO:0000256" key="11">
    <source>
        <dbReference type="SAM" id="Phobius"/>
    </source>
</evidence>
<reference evidence="14" key="1">
    <citation type="submission" date="2025-08" db="UniProtKB">
        <authorList>
            <consortium name="RefSeq"/>
        </authorList>
    </citation>
    <scope>IDENTIFICATION</scope>
</reference>
<sequence length="332" mass="37058">MSTVPEATTQSSVSSESLEVTLVDIGLCVFSALLSIFVIGSNVITILAIWKTAALRSITNAYVASLAVTDMIVGFDLILMALFMLPNLRAELFYKSIHACVLMQGISIAMTVLSVIHMTFIAVERYMYICKPYLYPRVVTKRFVSCTLAFAWTFGIFYAILPQFTHVPYGEIPLCDITKTLRIEYLFYCISAMYFPVVCIIVAMYVLILRVALRQTKAISSTVPSVTGAISQQGNTGTGDQHKNSKDNASRRATLKSVKFFLTVFGVFFVCVTPTVVVAGLDFYTMVPPSLYRLFNVITFMNSGMNFIIYAVQNQQFRAAFLRLAPWSKARY</sequence>
<dbReference type="CDD" id="cd00637">
    <property type="entry name" value="7tm_classA_rhodopsin-like"/>
    <property type="match status" value="1"/>
</dbReference>
<evidence type="ECO:0000313" key="14">
    <source>
        <dbReference type="RefSeq" id="XP_012936315.1"/>
    </source>
</evidence>
<keyword evidence="8 9" id="KW-0807">Transducer</keyword>
<evidence type="ECO:0000256" key="5">
    <source>
        <dbReference type="ARBA" id="ARBA00023040"/>
    </source>
</evidence>
<dbReference type="InterPro" id="IPR017452">
    <property type="entry name" value="GPCR_Rhodpsn_7TM"/>
</dbReference>
<evidence type="ECO:0000256" key="8">
    <source>
        <dbReference type="ARBA" id="ARBA00023224"/>
    </source>
</evidence>
<name>A0ABM0ZX39_APLCA</name>
<accession>A0ABM0ZX39</accession>
<dbReference type="PROSITE" id="PS50262">
    <property type="entry name" value="G_PROTEIN_RECEP_F1_2"/>
    <property type="match status" value="1"/>
</dbReference>
<keyword evidence="5 9" id="KW-0297">G-protein coupled receptor</keyword>
<feature type="transmembrane region" description="Helical" evidence="11">
    <location>
        <begin position="293"/>
        <end position="312"/>
    </location>
</feature>
<keyword evidence="13" id="KW-1185">Reference proteome</keyword>
<keyword evidence="3 9" id="KW-0812">Transmembrane</keyword>
<dbReference type="InterPro" id="IPR000276">
    <property type="entry name" value="GPCR_Rhodpsn"/>
</dbReference>
<dbReference type="PANTHER" id="PTHR24249">
    <property type="entry name" value="HISTAMINE RECEPTOR-RELATED G-PROTEIN COUPLED RECEPTOR"/>
    <property type="match status" value="1"/>
</dbReference>
<evidence type="ECO:0000256" key="9">
    <source>
        <dbReference type="RuleBase" id="RU000688"/>
    </source>
</evidence>
<feature type="compositionally biased region" description="Polar residues" evidence="10">
    <location>
        <begin position="228"/>
        <end position="239"/>
    </location>
</feature>
<evidence type="ECO:0000259" key="12">
    <source>
        <dbReference type="PROSITE" id="PS50262"/>
    </source>
</evidence>
<dbReference type="InterPro" id="IPR050569">
    <property type="entry name" value="TAAR"/>
</dbReference>
<dbReference type="PANTHER" id="PTHR24249:SF372">
    <property type="entry name" value="G-PROTEIN COUPLED RECEPTORS FAMILY 1 PROFILE DOMAIN-CONTAINING PROTEIN"/>
    <property type="match status" value="1"/>
</dbReference>
<evidence type="ECO:0000256" key="6">
    <source>
        <dbReference type="ARBA" id="ARBA00023136"/>
    </source>
</evidence>
<feature type="transmembrane region" description="Helical" evidence="11">
    <location>
        <begin position="20"/>
        <end position="50"/>
    </location>
</feature>
<keyword evidence="2" id="KW-1003">Cell membrane</keyword>
<evidence type="ECO:0000256" key="1">
    <source>
        <dbReference type="ARBA" id="ARBA00004651"/>
    </source>
</evidence>
<dbReference type="PRINTS" id="PR00237">
    <property type="entry name" value="GPCRRHODOPSN"/>
</dbReference>
<feature type="transmembrane region" description="Helical" evidence="11">
    <location>
        <begin position="62"/>
        <end position="84"/>
    </location>
</feature>
<dbReference type="Pfam" id="PF00001">
    <property type="entry name" value="7tm_1"/>
    <property type="match status" value="1"/>
</dbReference>
<dbReference type="GeneID" id="101849365"/>
<evidence type="ECO:0000256" key="2">
    <source>
        <dbReference type="ARBA" id="ARBA00022475"/>
    </source>
</evidence>
<protein>
    <submittedName>
        <fullName evidence="14">5-hydroxytryptamine receptor 4-like</fullName>
    </submittedName>
</protein>
<evidence type="ECO:0000256" key="3">
    <source>
        <dbReference type="ARBA" id="ARBA00022692"/>
    </source>
</evidence>
<comment type="subcellular location">
    <subcellularLocation>
        <location evidence="1">Cell membrane</location>
        <topology evidence="1">Multi-pass membrane protein</topology>
    </subcellularLocation>
</comment>
<feature type="transmembrane region" description="Helical" evidence="11">
    <location>
        <begin position="185"/>
        <end position="208"/>
    </location>
</feature>
<feature type="transmembrane region" description="Helical" evidence="11">
    <location>
        <begin position="143"/>
        <end position="165"/>
    </location>
</feature>
<evidence type="ECO:0000256" key="10">
    <source>
        <dbReference type="SAM" id="MobiDB-lite"/>
    </source>
</evidence>
<feature type="region of interest" description="Disordered" evidence="10">
    <location>
        <begin position="228"/>
        <end position="248"/>
    </location>
</feature>
<feature type="transmembrane region" description="Helical" evidence="11">
    <location>
        <begin position="260"/>
        <end position="281"/>
    </location>
</feature>
<dbReference type="Proteomes" id="UP000694888">
    <property type="component" value="Unplaced"/>
</dbReference>